<reference evidence="2 3" key="1">
    <citation type="journal article" date="2019" name="Int. J. Syst. Evol. Microbiol.">
        <title>The Global Catalogue of Microorganisms (GCM) 10K type strain sequencing project: providing services to taxonomists for standard genome sequencing and annotation.</title>
        <authorList>
            <consortium name="The Broad Institute Genomics Platform"/>
            <consortium name="The Broad Institute Genome Sequencing Center for Infectious Disease"/>
            <person name="Wu L."/>
            <person name="Ma J."/>
        </authorList>
    </citation>
    <scope>NUCLEOTIDE SEQUENCE [LARGE SCALE GENOMIC DNA]</scope>
    <source>
        <strain evidence="2 3">JCM 3053</strain>
    </source>
</reference>
<evidence type="ECO:0000313" key="3">
    <source>
        <dbReference type="Proteomes" id="UP001501474"/>
    </source>
</evidence>
<feature type="region of interest" description="Disordered" evidence="1">
    <location>
        <begin position="37"/>
        <end position="121"/>
    </location>
</feature>
<organism evidence="2 3">
    <name type="scientific">Streptomyces indiaensis</name>
    <dbReference type="NCBI Taxonomy" id="284033"/>
    <lineage>
        <taxon>Bacteria</taxon>
        <taxon>Bacillati</taxon>
        <taxon>Actinomycetota</taxon>
        <taxon>Actinomycetes</taxon>
        <taxon>Kitasatosporales</taxon>
        <taxon>Streptomycetaceae</taxon>
        <taxon>Streptomyces</taxon>
    </lineage>
</organism>
<evidence type="ECO:0000313" key="2">
    <source>
        <dbReference type="EMBL" id="GAA2769253.1"/>
    </source>
</evidence>
<dbReference type="Proteomes" id="UP001501474">
    <property type="component" value="Unassembled WGS sequence"/>
</dbReference>
<feature type="compositionally biased region" description="Low complexity" evidence="1">
    <location>
        <begin position="80"/>
        <end position="89"/>
    </location>
</feature>
<accession>A0ABN3UY96</accession>
<comment type="caution">
    <text evidence="2">The sequence shown here is derived from an EMBL/GenBank/DDBJ whole genome shotgun (WGS) entry which is preliminary data.</text>
</comment>
<sequence>MAAGWVIGCLLRGLMEAPASGPLSKIGYVLLRHHRDRPATSDTGRPGELTGTPATPGDFSVLRPCGPMGHGRPRRAHGTRAAPAGPRDTGGPDGPPGRRLPSASAACGPAENPSRRPTRPG</sequence>
<evidence type="ECO:0000256" key="1">
    <source>
        <dbReference type="SAM" id="MobiDB-lite"/>
    </source>
</evidence>
<name>A0ABN3UY96_9ACTN</name>
<dbReference type="EMBL" id="BAAART010000006">
    <property type="protein sequence ID" value="GAA2769253.1"/>
    <property type="molecule type" value="Genomic_DNA"/>
</dbReference>
<gene>
    <name evidence="2" type="ORF">GCM10010104_03630</name>
</gene>
<keyword evidence="3" id="KW-1185">Reference proteome</keyword>
<proteinExistence type="predicted"/>
<protein>
    <submittedName>
        <fullName evidence="2">Uncharacterized protein</fullName>
    </submittedName>
</protein>